<accession>A0A1I1RSZ7</accession>
<protein>
    <submittedName>
        <fullName evidence="1">Putative sigma-54 modulation protein</fullName>
    </submittedName>
</protein>
<evidence type="ECO:0000313" key="1">
    <source>
        <dbReference type="EMBL" id="SFD37177.1"/>
    </source>
</evidence>
<dbReference type="Pfam" id="PF02482">
    <property type="entry name" value="Ribosomal_S30AE"/>
    <property type="match status" value="1"/>
</dbReference>
<dbReference type="InterPro" id="IPR003489">
    <property type="entry name" value="RHF/RaiA"/>
</dbReference>
<dbReference type="OrthoDB" id="9808702at2"/>
<dbReference type="SUPFAM" id="SSF69754">
    <property type="entry name" value="Ribosome binding protein Y (YfiA homologue)"/>
    <property type="match status" value="1"/>
</dbReference>
<dbReference type="CDD" id="cd00552">
    <property type="entry name" value="RaiA"/>
    <property type="match status" value="1"/>
</dbReference>
<dbReference type="InterPro" id="IPR036567">
    <property type="entry name" value="RHF-like"/>
</dbReference>
<keyword evidence="2" id="KW-1185">Reference proteome</keyword>
<evidence type="ECO:0000313" key="2">
    <source>
        <dbReference type="Proteomes" id="UP000199439"/>
    </source>
</evidence>
<dbReference type="STRING" id="870482.SAMN04487987_11132"/>
<organism evidence="1 2">
    <name type="scientific">Algibacter pectinivorans</name>
    <dbReference type="NCBI Taxonomy" id="870482"/>
    <lineage>
        <taxon>Bacteria</taxon>
        <taxon>Pseudomonadati</taxon>
        <taxon>Bacteroidota</taxon>
        <taxon>Flavobacteriia</taxon>
        <taxon>Flavobacteriales</taxon>
        <taxon>Flavobacteriaceae</taxon>
        <taxon>Algibacter</taxon>
    </lineage>
</organism>
<reference evidence="2" key="1">
    <citation type="submission" date="2016-10" db="EMBL/GenBank/DDBJ databases">
        <authorList>
            <person name="Varghese N."/>
            <person name="Submissions S."/>
        </authorList>
    </citation>
    <scope>NUCLEOTIDE SEQUENCE [LARGE SCALE GENOMIC DNA]</scope>
    <source>
        <strain evidence="2">DSM 25730</strain>
    </source>
</reference>
<dbReference type="NCBIfam" id="TIGR00741">
    <property type="entry name" value="yfiA"/>
    <property type="match status" value="1"/>
</dbReference>
<sequence length="99" mass="11619">MTVNFQYVGVDVSETLSSFTKEKLEKLFNRYEFLINAAVHFKQDEKDHDKGKICNIELSLPGPRIFATSNEHNFEVAVRETVSDLERQLKKRKEIYKTH</sequence>
<name>A0A1I1RSZ7_9FLAO</name>
<dbReference type="Proteomes" id="UP000199439">
    <property type="component" value="Unassembled WGS sequence"/>
</dbReference>
<gene>
    <name evidence="1" type="ORF">SAMN04487987_11132</name>
</gene>
<dbReference type="AlphaFoldDB" id="A0A1I1RSZ7"/>
<dbReference type="RefSeq" id="WP_092853405.1">
    <property type="nucleotide sequence ID" value="NZ_FOMI01000011.1"/>
</dbReference>
<proteinExistence type="predicted"/>
<dbReference type="EMBL" id="FOMI01000011">
    <property type="protein sequence ID" value="SFD37177.1"/>
    <property type="molecule type" value="Genomic_DNA"/>
</dbReference>
<dbReference type="Gene3D" id="3.30.160.100">
    <property type="entry name" value="Ribosome hibernation promotion factor-like"/>
    <property type="match status" value="1"/>
</dbReference>